<protein>
    <submittedName>
        <fullName evidence="1">Uncharacterized protein</fullName>
    </submittedName>
</protein>
<proteinExistence type="predicted"/>
<keyword evidence="2" id="KW-1185">Reference proteome</keyword>
<comment type="caution">
    <text evidence="1">The sequence shown here is derived from an EMBL/GenBank/DDBJ whole genome shotgun (WGS) entry which is preliminary data.</text>
</comment>
<name>A0A9R1WWU6_LACSA</name>
<sequence>MRQRCESSNVEKKRRKSINRDGVATTLFLLYDLSKFKDRFRINRNLILRIARDLENNYEGDARGKRGFTTFQKCTTTFKQLAYVIVTDALDEYLKIFVRIG</sequence>
<dbReference type="PANTHER" id="PTHR47150:SF4">
    <property type="entry name" value="HARBINGER TRANSPOSASE-DERIVED PROTEIN-RELATED"/>
    <property type="match status" value="1"/>
</dbReference>
<organism evidence="1 2">
    <name type="scientific">Lactuca sativa</name>
    <name type="common">Garden lettuce</name>
    <dbReference type="NCBI Taxonomy" id="4236"/>
    <lineage>
        <taxon>Eukaryota</taxon>
        <taxon>Viridiplantae</taxon>
        <taxon>Streptophyta</taxon>
        <taxon>Embryophyta</taxon>
        <taxon>Tracheophyta</taxon>
        <taxon>Spermatophyta</taxon>
        <taxon>Magnoliopsida</taxon>
        <taxon>eudicotyledons</taxon>
        <taxon>Gunneridae</taxon>
        <taxon>Pentapetalae</taxon>
        <taxon>asterids</taxon>
        <taxon>campanulids</taxon>
        <taxon>Asterales</taxon>
        <taxon>Asteraceae</taxon>
        <taxon>Cichorioideae</taxon>
        <taxon>Cichorieae</taxon>
        <taxon>Lactucinae</taxon>
        <taxon>Lactuca</taxon>
    </lineage>
</organism>
<reference evidence="1 2" key="1">
    <citation type="journal article" date="2017" name="Nat. Commun.">
        <title>Genome assembly with in vitro proximity ligation data and whole-genome triplication in lettuce.</title>
        <authorList>
            <person name="Reyes-Chin-Wo S."/>
            <person name="Wang Z."/>
            <person name="Yang X."/>
            <person name="Kozik A."/>
            <person name="Arikit S."/>
            <person name="Song C."/>
            <person name="Xia L."/>
            <person name="Froenicke L."/>
            <person name="Lavelle D.O."/>
            <person name="Truco M.J."/>
            <person name="Xia R."/>
            <person name="Zhu S."/>
            <person name="Xu C."/>
            <person name="Xu H."/>
            <person name="Xu X."/>
            <person name="Cox K."/>
            <person name="Korf I."/>
            <person name="Meyers B.C."/>
            <person name="Michelmore R.W."/>
        </authorList>
    </citation>
    <scope>NUCLEOTIDE SEQUENCE [LARGE SCALE GENOMIC DNA]</scope>
    <source>
        <strain evidence="2">cv. Salinas</strain>
        <tissue evidence="1">Seedlings</tissue>
    </source>
</reference>
<dbReference type="AlphaFoldDB" id="A0A9R1WWU6"/>
<gene>
    <name evidence="1" type="ORF">LSAT_V11C800406420</name>
</gene>
<evidence type="ECO:0000313" key="1">
    <source>
        <dbReference type="EMBL" id="KAJ0191980.1"/>
    </source>
</evidence>
<dbReference type="PANTHER" id="PTHR47150">
    <property type="entry name" value="OS12G0169200 PROTEIN"/>
    <property type="match status" value="1"/>
</dbReference>
<evidence type="ECO:0000313" key="2">
    <source>
        <dbReference type="Proteomes" id="UP000235145"/>
    </source>
</evidence>
<dbReference type="EMBL" id="NBSK02000008">
    <property type="protein sequence ID" value="KAJ0191980.1"/>
    <property type="molecule type" value="Genomic_DNA"/>
</dbReference>
<accession>A0A9R1WWU6</accession>
<dbReference type="Proteomes" id="UP000235145">
    <property type="component" value="Unassembled WGS sequence"/>
</dbReference>